<dbReference type="Proteomes" id="UP000037069">
    <property type="component" value="Unassembled WGS sequence"/>
</dbReference>
<keyword evidence="4" id="KW-1185">Reference proteome</keyword>
<evidence type="ECO:0000259" key="2">
    <source>
        <dbReference type="PROSITE" id="PS50940"/>
    </source>
</evidence>
<dbReference type="SUPFAM" id="SSF57625">
    <property type="entry name" value="Invertebrate chitin-binding proteins"/>
    <property type="match status" value="1"/>
</dbReference>
<organism evidence="3 4">
    <name type="scientific">Lucilia cuprina</name>
    <name type="common">Green bottle fly</name>
    <name type="synonym">Australian sheep blowfly</name>
    <dbReference type="NCBI Taxonomy" id="7375"/>
    <lineage>
        <taxon>Eukaryota</taxon>
        <taxon>Metazoa</taxon>
        <taxon>Ecdysozoa</taxon>
        <taxon>Arthropoda</taxon>
        <taxon>Hexapoda</taxon>
        <taxon>Insecta</taxon>
        <taxon>Pterygota</taxon>
        <taxon>Neoptera</taxon>
        <taxon>Endopterygota</taxon>
        <taxon>Diptera</taxon>
        <taxon>Brachycera</taxon>
        <taxon>Muscomorpha</taxon>
        <taxon>Oestroidea</taxon>
        <taxon>Calliphoridae</taxon>
        <taxon>Luciliinae</taxon>
        <taxon>Lucilia</taxon>
    </lineage>
</organism>
<keyword evidence="1" id="KW-0732">Signal</keyword>
<feature type="domain" description="Chitin-binding type-2" evidence="2">
    <location>
        <begin position="175"/>
        <end position="239"/>
    </location>
</feature>
<feature type="signal peptide" evidence="1">
    <location>
        <begin position="1"/>
        <end position="23"/>
    </location>
</feature>
<dbReference type="OMA" id="TTCHQYI"/>
<comment type="caution">
    <text evidence="3">The sequence shown here is derived from an EMBL/GenBank/DDBJ whole genome shotgun (WGS) entry which is preliminary data.</text>
</comment>
<dbReference type="InterPro" id="IPR036508">
    <property type="entry name" value="Chitin-bd_dom_sf"/>
</dbReference>
<dbReference type="EMBL" id="JRES01000234">
    <property type="protein sequence ID" value="KNC33111.1"/>
    <property type="molecule type" value="Genomic_DNA"/>
</dbReference>
<dbReference type="PROSITE" id="PS50940">
    <property type="entry name" value="CHIT_BIND_II"/>
    <property type="match status" value="1"/>
</dbReference>
<feature type="chain" id="PRO_5005536522" description="Chitin-binding type-2 domain-containing protein" evidence="1">
    <location>
        <begin position="24"/>
        <end position="239"/>
    </location>
</feature>
<evidence type="ECO:0000256" key="1">
    <source>
        <dbReference type="SAM" id="SignalP"/>
    </source>
</evidence>
<protein>
    <recommendedName>
        <fullName evidence="2">Chitin-binding type-2 domain-containing protein</fullName>
    </recommendedName>
</protein>
<dbReference type="GO" id="GO:0005576">
    <property type="term" value="C:extracellular region"/>
    <property type="evidence" value="ECO:0007669"/>
    <property type="project" value="InterPro"/>
</dbReference>
<gene>
    <name evidence="3" type="ORF">FF38_04687</name>
</gene>
<accession>A0A0L0CLI6</accession>
<name>A0A0L0CLI6_LUCCU</name>
<dbReference type="GO" id="GO:0008061">
    <property type="term" value="F:chitin binding"/>
    <property type="evidence" value="ECO:0007669"/>
    <property type="project" value="InterPro"/>
</dbReference>
<dbReference type="InterPro" id="IPR002557">
    <property type="entry name" value="Chitin-bd_dom"/>
</dbReference>
<evidence type="ECO:0000313" key="4">
    <source>
        <dbReference type="Proteomes" id="UP000037069"/>
    </source>
</evidence>
<dbReference type="AlphaFoldDB" id="A0A0L0CLI6"/>
<proteinExistence type="predicted"/>
<dbReference type="OrthoDB" id="8179045at2759"/>
<evidence type="ECO:0000313" key="3">
    <source>
        <dbReference type="EMBL" id="KNC33111.1"/>
    </source>
</evidence>
<reference evidence="3 4" key="1">
    <citation type="journal article" date="2015" name="Nat. Commun.">
        <title>Lucilia cuprina genome unlocks parasitic fly biology to underpin future interventions.</title>
        <authorList>
            <person name="Anstead C.A."/>
            <person name="Korhonen P.K."/>
            <person name="Young N.D."/>
            <person name="Hall R.S."/>
            <person name="Jex A.R."/>
            <person name="Murali S.C."/>
            <person name="Hughes D.S."/>
            <person name="Lee S.F."/>
            <person name="Perry T."/>
            <person name="Stroehlein A.J."/>
            <person name="Ansell B.R."/>
            <person name="Breugelmans B."/>
            <person name="Hofmann A."/>
            <person name="Qu J."/>
            <person name="Dugan S."/>
            <person name="Lee S.L."/>
            <person name="Chao H."/>
            <person name="Dinh H."/>
            <person name="Han Y."/>
            <person name="Doddapaneni H.V."/>
            <person name="Worley K.C."/>
            <person name="Muzny D.M."/>
            <person name="Ioannidis P."/>
            <person name="Waterhouse R.M."/>
            <person name="Zdobnov E.M."/>
            <person name="James P.J."/>
            <person name="Bagnall N.H."/>
            <person name="Kotze A.C."/>
            <person name="Gibbs R.A."/>
            <person name="Richards S."/>
            <person name="Batterham P."/>
            <person name="Gasser R.B."/>
        </authorList>
    </citation>
    <scope>NUCLEOTIDE SEQUENCE [LARGE SCALE GENOMIC DNA]</scope>
    <source>
        <strain evidence="3 4">LS</strain>
        <tissue evidence="3">Full body</tissue>
    </source>
</reference>
<sequence length="239" mass="25382">MNARVLLFQILSIFLIYVEHLKAQCNVCSAVNQMACVSQTEYQFCVNNTPSGAVNTCPTDYVCSTATATICLPNSAGVTATCSDCNKCDLSLVFACTGVTTYALCLGQTTPSTDTGTCGAGQVCNINTAQICTTPSAGLTATCPTGGSTITTSTTTTTAATPTFTTPPTVPTYAQYFCQVMRINKRFQVPSEFDTSCRRYIYCFKTTTGTWSGQIYTCAGSTYFDPVSLYCVASRPSSC</sequence>